<accession>A0ABS8L0E5</accession>
<dbReference type="InterPro" id="IPR002938">
    <property type="entry name" value="FAD-bd"/>
</dbReference>
<dbReference type="Pfam" id="PF01494">
    <property type="entry name" value="FAD_binding_3"/>
    <property type="match status" value="1"/>
</dbReference>
<dbReference type="PANTHER" id="PTHR13789">
    <property type="entry name" value="MONOOXYGENASE"/>
    <property type="match status" value="1"/>
</dbReference>
<evidence type="ECO:0000259" key="3">
    <source>
        <dbReference type="Pfam" id="PF01494"/>
    </source>
</evidence>
<keyword evidence="5" id="KW-1185">Reference proteome</keyword>
<evidence type="ECO:0000256" key="1">
    <source>
        <dbReference type="ARBA" id="ARBA00023002"/>
    </source>
</evidence>
<dbReference type="RefSeq" id="WP_230553222.1">
    <property type="nucleotide sequence ID" value="NZ_JAJISD010000011.1"/>
</dbReference>
<dbReference type="InterPro" id="IPR036188">
    <property type="entry name" value="FAD/NAD-bd_sf"/>
</dbReference>
<protein>
    <submittedName>
        <fullName evidence="4">FAD-dependent monooxygenase</fullName>
    </submittedName>
</protein>
<proteinExistence type="predicted"/>
<reference evidence="4 5" key="1">
    <citation type="submission" date="2021-11" db="EMBL/GenBank/DDBJ databases">
        <authorList>
            <person name="Lee D.-H."/>
            <person name="Kim S.-B."/>
        </authorList>
    </citation>
    <scope>NUCLEOTIDE SEQUENCE [LARGE SCALE GENOMIC DNA]</scope>
    <source>
        <strain evidence="4 5">KCTC 52223</strain>
    </source>
</reference>
<evidence type="ECO:0000313" key="4">
    <source>
        <dbReference type="EMBL" id="MCC8431796.1"/>
    </source>
</evidence>
<feature type="domain" description="FAD-binding" evidence="3">
    <location>
        <begin position="5"/>
        <end position="343"/>
    </location>
</feature>
<keyword evidence="2 4" id="KW-0503">Monooxygenase</keyword>
<dbReference type="PANTHER" id="PTHR13789:SF309">
    <property type="entry name" value="PUTATIVE (AFU_ORTHOLOGUE AFUA_6G14510)-RELATED"/>
    <property type="match status" value="1"/>
</dbReference>
<dbReference type="EMBL" id="JAJISD010000011">
    <property type="protein sequence ID" value="MCC8431796.1"/>
    <property type="molecule type" value="Genomic_DNA"/>
</dbReference>
<organism evidence="4 5">
    <name type="scientific">Reyranella aquatilis</name>
    <dbReference type="NCBI Taxonomy" id="2035356"/>
    <lineage>
        <taxon>Bacteria</taxon>
        <taxon>Pseudomonadati</taxon>
        <taxon>Pseudomonadota</taxon>
        <taxon>Alphaproteobacteria</taxon>
        <taxon>Hyphomicrobiales</taxon>
        <taxon>Reyranellaceae</taxon>
        <taxon>Reyranella</taxon>
    </lineage>
</organism>
<sequence>MDRQTRIAVVGGGLAGLTVAALLQRNGYPVAVYEQTPNFSRIGAGIILGANVAKVLRSLGLEPSFTETGIRPDAFVSRAWDSGETLYELVFDAACEARFGGPFVNIHRADLHRILQTPLAPGTIRFGHRLAGLEETPGGITLTFDNGASTEVDIVIGADGIRSRVRDEILGHEQPRFIGRIAPRAVFPAERLGDLAIRDCTKWWGPDRHVLVYYMTARRDEVYVMAAIPADRWDGDGTPIPGTRDDFVSALEGFHPELLRAAEAATDVSVWPIMDRPRNDTWHKGRVVLMGDACHAVRPFMAAGGSMAIEDAAILHRCIVEATDTEAAFRRYAANRIPRVAEVQRISIANTWMHGPTEVDWFFAYDPSTAPLDAAA</sequence>
<dbReference type="InterPro" id="IPR050493">
    <property type="entry name" value="FAD-dep_Monooxygenase_BioMet"/>
</dbReference>
<dbReference type="Gene3D" id="3.50.50.60">
    <property type="entry name" value="FAD/NAD(P)-binding domain"/>
    <property type="match status" value="1"/>
</dbReference>
<gene>
    <name evidence="4" type="ORF">LJ725_22695</name>
</gene>
<dbReference type="PRINTS" id="PR00420">
    <property type="entry name" value="RNGMNOXGNASE"/>
</dbReference>
<evidence type="ECO:0000313" key="5">
    <source>
        <dbReference type="Proteomes" id="UP001198862"/>
    </source>
</evidence>
<dbReference type="SUPFAM" id="SSF51905">
    <property type="entry name" value="FAD/NAD(P)-binding domain"/>
    <property type="match status" value="1"/>
</dbReference>
<dbReference type="SUPFAM" id="SSF54373">
    <property type="entry name" value="FAD-linked reductases, C-terminal domain"/>
    <property type="match status" value="1"/>
</dbReference>
<dbReference type="GO" id="GO:0004497">
    <property type="term" value="F:monooxygenase activity"/>
    <property type="evidence" value="ECO:0007669"/>
    <property type="project" value="UniProtKB-KW"/>
</dbReference>
<evidence type="ECO:0000256" key="2">
    <source>
        <dbReference type="ARBA" id="ARBA00023033"/>
    </source>
</evidence>
<comment type="caution">
    <text evidence="4">The sequence shown here is derived from an EMBL/GenBank/DDBJ whole genome shotgun (WGS) entry which is preliminary data.</text>
</comment>
<dbReference type="Proteomes" id="UP001198862">
    <property type="component" value="Unassembled WGS sequence"/>
</dbReference>
<keyword evidence="1" id="KW-0560">Oxidoreductase</keyword>
<name>A0ABS8L0E5_9HYPH</name>